<evidence type="ECO:0000313" key="6">
    <source>
        <dbReference type="EMBL" id="KAE9340482.1"/>
    </source>
</evidence>
<keyword evidence="3" id="KW-0863">Zinc-finger</keyword>
<dbReference type="Proteomes" id="UP000486351">
    <property type="component" value="Unassembled WGS sequence"/>
</dbReference>
<dbReference type="InterPro" id="IPR052035">
    <property type="entry name" value="ZnF_BED_domain_contain"/>
</dbReference>
<sequence length="246" mass="27947">MPTPNVLFKIKGVHYPERWAFIRLVPHAGFGSVPVEQLKSKDAAFAFCTECSCKVDYTSGSTTAVKKHMQRFHMEVLLKANQAKEEAKALKAKRQLENCYDVIPATSKRQPVAVTSDQQDYSNDLAAKWVAQSMRPLTIVEDPGLFEWIRFLTEDLGGIIVGVPGATQLRDDVGRVVAELRSSLKARIRISFECFCITNDIWTSRRAQSYMALTLHYLEEDFTMCNWTLEVEIFPWMHPALPLCLD</sequence>
<evidence type="ECO:0000256" key="4">
    <source>
        <dbReference type="ARBA" id="ARBA00022833"/>
    </source>
</evidence>
<keyword evidence="2" id="KW-0479">Metal-binding</keyword>
<comment type="caution">
    <text evidence="6">The sequence shown here is derived from an EMBL/GenBank/DDBJ whole genome shotgun (WGS) entry which is preliminary data.</text>
</comment>
<dbReference type="PANTHER" id="PTHR46481:SF10">
    <property type="entry name" value="ZINC FINGER BED DOMAIN-CONTAINING PROTEIN 39"/>
    <property type="match status" value="1"/>
</dbReference>
<evidence type="ECO:0008006" key="8">
    <source>
        <dbReference type="Google" id="ProtNLM"/>
    </source>
</evidence>
<dbReference type="EMBL" id="QXFY01000579">
    <property type="protein sequence ID" value="KAE9340482.1"/>
    <property type="molecule type" value="Genomic_DNA"/>
</dbReference>
<dbReference type="GO" id="GO:0005634">
    <property type="term" value="C:nucleus"/>
    <property type="evidence" value="ECO:0007669"/>
    <property type="project" value="UniProtKB-SubCell"/>
</dbReference>
<keyword evidence="4" id="KW-0862">Zinc</keyword>
<evidence type="ECO:0000256" key="1">
    <source>
        <dbReference type="ARBA" id="ARBA00004123"/>
    </source>
</evidence>
<reference evidence="6 7" key="1">
    <citation type="submission" date="2018-09" db="EMBL/GenBank/DDBJ databases">
        <title>Genomic investigation of the strawberry pathogen Phytophthora fragariae indicates pathogenicity is determined by transcriptional variation in three key races.</title>
        <authorList>
            <person name="Adams T.M."/>
            <person name="Armitage A.D."/>
            <person name="Sobczyk M.K."/>
            <person name="Bates H.J."/>
            <person name="Dunwell J.M."/>
            <person name="Nellist C.F."/>
            <person name="Harrison R.J."/>
        </authorList>
    </citation>
    <scope>NUCLEOTIDE SEQUENCE [LARGE SCALE GENOMIC DNA]</scope>
    <source>
        <strain evidence="6 7">NOV-77</strain>
    </source>
</reference>
<gene>
    <name evidence="6" type="ORF">PF008_g11080</name>
</gene>
<keyword evidence="5" id="KW-0539">Nucleus</keyword>
<name>A0A6G0RRW6_9STRA</name>
<comment type="subcellular location">
    <subcellularLocation>
        <location evidence="1">Nucleus</location>
    </subcellularLocation>
</comment>
<organism evidence="6 7">
    <name type="scientific">Phytophthora fragariae</name>
    <dbReference type="NCBI Taxonomy" id="53985"/>
    <lineage>
        <taxon>Eukaryota</taxon>
        <taxon>Sar</taxon>
        <taxon>Stramenopiles</taxon>
        <taxon>Oomycota</taxon>
        <taxon>Peronosporomycetes</taxon>
        <taxon>Peronosporales</taxon>
        <taxon>Peronosporaceae</taxon>
        <taxon>Phytophthora</taxon>
    </lineage>
</organism>
<evidence type="ECO:0000256" key="2">
    <source>
        <dbReference type="ARBA" id="ARBA00022723"/>
    </source>
</evidence>
<dbReference type="PANTHER" id="PTHR46481">
    <property type="entry name" value="ZINC FINGER BED DOMAIN-CONTAINING PROTEIN 4"/>
    <property type="match status" value="1"/>
</dbReference>
<evidence type="ECO:0000256" key="5">
    <source>
        <dbReference type="ARBA" id="ARBA00023242"/>
    </source>
</evidence>
<proteinExistence type="predicted"/>
<dbReference type="GO" id="GO:0008270">
    <property type="term" value="F:zinc ion binding"/>
    <property type="evidence" value="ECO:0007669"/>
    <property type="project" value="UniProtKB-KW"/>
</dbReference>
<dbReference type="AlphaFoldDB" id="A0A6G0RRW6"/>
<evidence type="ECO:0000313" key="7">
    <source>
        <dbReference type="Proteomes" id="UP000486351"/>
    </source>
</evidence>
<evidence type="ECO:0000256" key="3">
    <source>
        <dbReference type="ARBA" id="ARBA00022771"/>
    </source>
</evidence>
<accession>A0A6G0RRW6</accession>
<protein>
    <recommendedName>
        <fullName evidence="8">BED-type domain-containing protein</fullName>
    </recommendedName>
</protein>